<dbReference type="SUPFAM" id="SSF54637">
    <property type="entry name" value="Thioesterase/thiol ester dehydrase-isomerase"/>
    <property type="match status" value="1"/>
</dbReference>
<reference evidence="4" key="1">
    <citation type="submission" date="2017-11" db="EMBL/GenBank/DDBJ databases">
        <authorList>
            <person name="Kajale S.C."/>
            <person name="Sharma A."/>
        </authorList>
    </citation>
    <scope>NUCLEOTIDE SEQUENCE</scope>
    <source>
        <strain evidence="4">LS1_42</strain>
    </source>
</reference>
<evidence type="ECO:0000256" key="2">
    <source>
        <dbReference type="ARBA" id="ARBA00022801"/>
    </source>
</evidence>
<dbReference type="InterPro" id="IPR050563">
    <property type="entry name" value="4-hydroxybenzoyl-CoA_TE"/>
</dbReference>
<keyword evidence="2" id="KW-0378">Hydrolase</keyword>
<comment type="similarity">
    <text evidence="1">Belongs to the 4-hydroxybenzoyl-CoA thioesterase family.</text>
</comment>
<dbReference type="PANTHER" id="PTHR31793">
    <property type="entry name" value="4-HYDROXYBENZOYL-COA THIOESTERASE FAMILY MEMBER"/>
    <property type="match status" value="1"/>
</dbReference>
<organism evidence="4 5">
    <name type="scientific">Natronococcus pandeyae</name>
    <dbReference type="NCBI Taxonomy" id="2055836"/>
    <lineage>
        <taxon>Archaea</taxon>
        <taxon>Methanobacteriati</taxon>
        <taxon>Methanobacteriota</taxon>
        <taxon>Stenosarchaea group</taxon>
        <taxon>Halobacteria</taxon>
        <taxon>Halobacteriales</taxon>
        <taxon>Natrialbaceae</taxon>
        <taxon>Natronococcus</taxon>
    </lineage>
</organism>
<dbReference type="Gene3D" id="3.10.129.10">
    <property type="entry name" value="Hotdog Thioesterase"/>
    <property type="match status" value="1"/>
</dbReference>
<gene>
    <name evidence="4" type="ORF">CV102_02285</name>
</gene>
<dbReference type="RefSeq" id="WP_148856214.1">
    <property type="nucleotide sequence ID" value="NZ_PHNJ01000001.1"/>
</dbReference>
<dbReference type="OrthoDB" id="56956at2157"/>
<name>A0A8J8Q7Z5_9EURY</name>
<dbReference type="GO" id="GO:0047617">
    <property type="term" value="F:fatty acyl-CoA hydrolase activity"/>
    <property type="evidence" value="ECO:0007669"/>
    <property type="project" value="TreeGrafter"/>
</dbReference>
<dbReference type="Proteomes" id="UP000766904">
    <property type="component" value="Unassembled WGS sequence"/>
</dbReference>
<proteinExistence type="inferred from homology"/>
<dbReference type="InterPro" id="IPR029069">
    <property type="entry name" value="HotDog_dom_sf"/>
</dbReference>
<comment type="caution">
    <text evidence="4">The sequence shown here is derived from an EMBL/GenBank/DDBJ whole genome shotgun (WGS) entry which is preliminary data.</text>
</comment>
<evidence type="ECO:0000256" key="3">
    <source>
        <dbReference type="SAM" id="MobiDB-lite"/>
    </source>
</evidence>
<dbReference type="EMBL" id="PHNJ01000001">
    <property type="protein sequence ID" value="TYL40423.1"/>
    <property type="molecule type" value="Genomic_DNA"/>
</dbReference>
<dbReference type="Pfam" id="PF13279">
    <property type="entry name" value="4HBT_2"/>
    <property type="match status" value="1"/>
</dbReference>
<accession>A0A8J8Q7Z5</accession>
<keyword evidence="5" id="KW-1185">Reference proteome</keyword>
<sequence length="136" mass="15066">MSDAFTVEVPVRYRDLDPMGHVNNGVYASYLEEARIAYIESVLERGDETFTSVIANLEITYRQSIELGDDPTVSLTVTELGTTSCTMAHEFRVDGGVVATAETTIVHVDPEEQKPTPIPEPIRERIREHEGLEASA</sequence>
<feature type="compositionally biased region" description="Basic and acidic residues" evidence="3">
    <location>
        <begin position="121"/>
        <end position="136"/>
    </location>
</feature>
<feature type="region of interest" description="Disordered" evidence="3">
    <location>
        <begin position="111"/>
        <end position="136"/>
    </location>
</feature>
<dbReference type="CDD" id="cd00586">
    <property type="entry name" value="4HBT"/>
    <property type="match status" value="1"/>
</dbReference>
<protein>
    <submittedName>
        <fullName evidence="4">Acyl-CoA thioesterase</fullName>
    </submittedName>
</protein>
<evidence type="ECO:0000313" key="4">
    <source>
        <dbReference type="EMBL" id="TYL40423.1"/>
    </source>
</evidence>
<dbReference type="AlphaFoldDB" id="A0A8J8Q7Z5"/>
<evidence type="ECO:0000313" key="5">
    <source>
        <dbReference type="Proteomes" id="UP000766904"/>
    </source>
</evidence>
<dbReference type="PANTHER" id="PTHR31793:SF27">
    <property type="entry name" value="NOVEL THIOESTERASE SUPERFAMILY DOMAIN AND SAPOSIN A-TYPE DOMAIN CONTAINING PROTEIN (0610012H03RIK)"/>
    <property type="match status" value="1"/>
</dbReference>
<evidence type="ECO:0000256" key="1">
    <source>
        <dbReference type="ARBA" id="ARBA00005953"/>
    </source>
</evidence>